<comment type="caution">
    <text evidence="2">The sequence shown here is derived from an EMBL/GenBank/DDBJ whole genome shotgun (WGS) entry which is preliminary data.</text>
</comment>
<proteinExistence type="predicted"/>
<feature type="signal peptide" evidence="1">
    <location>
        <begin position="1"/>
        <end position="26"/>
    </location>
</feature>
<dbReference type="AlphaFoldDB" id="A0A2P6PDN2"/>
<dbReference type="Gramene" id="PRQ20036">
    <property type="protein sequence ID" value="PRQ20036"/>
    <property type="gene ID" value="RchiOBHm_Chr7g0223771"/>
</dbReference>
<evidence type="ECO:0000256" key="1">
    <source>
        <dbReference type="SAM" id="SignalP"/>
    </source>
</evidence>
<gene>
    <name evidence="2" type="ORF">RchiOBHm_Chr7g0223771</name>
</gene>
<name>A0A2P6PDN2_ROSCH</name>
<accession>A0A2P6PDN2</accession>
<organism evidence="2 3">
    <name type="scientific">Rosa chinensis</name>
    <name type="common">China rose</name>
    <dbReference type="NCBI Taxonomy" id="74649"/>
    <lineage>
        <taxon>Eukaryota</taxon>
        <taxon>Viridiplantae</taxon>
        <taxon>Streptophyta</taxon>
        <taxon>Embryophyta</taxon>
        <taxon>Tracheophyta</taxon>
        <taxon>Spermatophyta</taxon>
        <taxon>Magnoliopsida</taxon>
        <taxon>eudicotyledons</taxon>
        <taxon>Gunneridae</taxon>
        <taxon>Pentapetalae</taxon>
        <taxon>rosids</taxon>
        <taxon>fabids</taxon>
        <taxon>Rosales</taxon>
        <taxon>Rosaceae</taxon>
        <taxon>Rosoideae</taxon>
        <taxon>Rosoideae incertae sedis</taxon>
        <taxon>Rosa</taxon>
    </lineage>
</organism>
<evidence type="ECO:0000313" key="2">
    <source>
        <dbReference type="EMBL" id="PRQ20036.1"/>
    </source>
</evidence>
<dbReference type="EMBL" id="PDCK01000045">
    <property type="protein sequence ID" value="PRQ20036.1"/>
    <property type="molecule type" value="Genomic_DNA"/>
</dbReference>
<reference evidence="2 3" key="1">
    <citation type="journal article" date="2018" name="Nat. Genet.">
        <title>The Rosa genome provides new insights in the design of modern roses.</title>
        <authorList>
            <person name="Bendahmane M."/>
        </authorList>
    </citation>
    <scope>NUCLEOTIDE SEQUENCE [LARGE SCALE GENOMIC DNA]</scope>
    <source>
        <strain evidence="3">cv. Old Blush</strain>
    </source>
</reference>
<evidence type="ECO:0000313" key="3">
    <source>
        <dbReference type="Proteomes" id="UP000238479"/>
    </source>
</evidence>
<keyword evidence="3" id="KW-1185">Reference proteome</keyword>
<feature type="chain" id="PRO_5015148186" description="Secreted protein" evidence="1">
    <location>
        <begin position="27"/>
        <end position="133"/>
    </location>
</feature>
<sequence length="133" mass="15069">MPPAYHSCSLFVCFLFFASYFGQIECPWFIVNMKTLPSICITNCCNFKAFVKLTKPRYYFLCKYKSSTGGVVSQISEFQKLIRRYQARTAAAVKTPELQFEGGTVLFIKHRRRCSGIFIGTLPGMSSSGRCPT</sequence>
<protein>
    <recommendedName>
        <fullName evidence="4">Secreted protein</fullName>
    </recommendedName>
</protein>
<keyword evidence="1" id="KW-0732">Signal</keyword>
<evidence type="ECO:0008006" key="4">
    <source>
        <dbReference type="Google" id="ProtNLM"/>
    </source>
</evidence>
<dbReference type="Proteomes" id="UP000238479">
    <property type="component" value="Chromosome 7"/>
</dbReference>